<feature type="domain" description="LRRNT" evidence="6">
    <location>
        <begin position="43"/>
        <end position="77"/>
    </location>
</feature>
<dbReference type="OrthoDB" id="1574204at2759"/>
<feature type="chain" id="PRO_5019485985" description="LRRCT domain-containing protein" evidence="5">
    <location>
        <begin position="44"/>
        <end position="401"/>
    </location>
</feature>
<evidence type="ECO:0008006" key="10">
    <source>
        <dbReference type="Google" id="ProtNLM"/>
    </source>
</evidence>
<dbReference type="GO" id="GO:0005886">
    <property type="term" value="C:plasma membrane"/>
    <property type="evidence" value="ECO:0007669"/>
    <property type="project" value="TreeGrafter"/>
</dbReference>
<evidence type="ECO:0000259" key="6">
    <source>
        <dbReference type="SMART" id="SM00013"/>
    </source>
</evidence>
<keyword evidence="4" id="KW-1133">Transmembrane helix</keyword>
<dbReference type="InterPro" id="IPR003591">
    <property type="entry name" value="Leu-rich_rpt_typical-subtyp"/>
</dbReference>
<dbReference type="GO" id="GO:0090090">
    <property type="term" value="P:negative regulation of canonical Wnt signaling pathway"/>
    <property type="evidence" value="ECO:0007669"/>
    <property type="project" value="TreeGrafter"/>
</dbReference>
<dbReference type="PANTHER" id="PTHR24364">
    <property type="entry name" value="LP06937P"/>
    <property type="match status" value="1"/>
</dbReference>
<dbReference type="InterPro" id="IPR000483">
    <property type="entry name" value="Cys-rich_flank_reg_C"/>
</dbReference>
<dbReference type="InterPro" id="IPR000372">
    <property type="entry name" value="LRRNT"/>
</dbReference>
<evidence type="ECO:0000313" key="8">
    <source>
        <dbReference type="EMBL" id="GCC27160.1"/>
    </source>
</evidence>
<evidence type="ECO:0000259" key="7">
    <source>
        <dbReference type="SMART" id="SM00082"/>
    </source>
</evidence>
<feature type="signal peptide" evidence="5">
    <location>
        <begin position="1"/>
        <end position="43"/>
    </location>
</feature>
<dbReference type="STRING" id="137246.A0A401S9Y1"/>
<reference evidence="8 9" key="1">
    <citation type="journal article" date="2018" name="Nat. Ecol. Evol.">
        <title>Shark genomes provide insights into elasmobranch evolution and the origin of vertebrates.</title>
        <authorList>
            <person name="Hara Y"/>
            <person name="Yamaguchi K"/>
            <person name="Onimaru K"/>
            <person name="Kadota M"/>
            <person name="Koyanagi M"/>
            <person name="Keeley SD"/>
            <person name="Tatsumi K"/>
            <person name="Tanaka K"/>
            <person name="Motone F"/>
            <person name="Kageyama Y"/>
            <person name="Nozu R"/>
            <person name="Adachi N"/>
            <person name="Nishimura O"/>
            <person name="Nakagawa R"/>
            <person name="Tanegashima C"/>
            <person name="Kiyatake I"/>
            <person name="Matsumoto R"/>
            <person name="Murakumo K"/>
            <person name="Nishida K"/>
            <person name="Terakita A"/>
            <person name="Kuratani S"/>
            <person name="Sato K"/>
            <person name="Hyodo S Kuraku.S."/>
        </authorList>
    </citation>
    <scope>NUCLEOTIDE SEQUENCE [LARGE SCALE GENOMIC DNA]</scope>
</reference>
<keyword evidence="3" id="KW-0677">Repeat</keyword>
<organism evidence="8 9">
    <name type="scientific">Chiloscyllium punctatum</name>
    <name type="common">Brownbanded bambooshark</name>
    <name type="synonym">Hemiscyllium punctatum</name>
    <dbReference type="NCBI Taxonomy" id="137246"/>
    <lineage>
        <taxon>Eukaryota</taxon>
        <taxon>Metazoa</taxon>
        <taxon>Chordata</taxon>
        <taxon>Craniata</taxon>
        <taxon>Vertebrata</taxon>
        <taxon>Chondrichthyes</taxon>
        <taxon>Elasmobranchii</taxon>
        <taxon>Galeomorphii</taxon>
        <taxon>Galeoidea</taxon>
        <taxon>Orectolobiformes</taxon>
        <taxon>Hemiscylliidae</taxon>
        <taxon>Chiloscyllium</taxon>
    </lineage>
</organism>
<feature type="transmembrane region" description="Helical" evidence="4">
    <location>
        <begin position="337"/>
        <end position="357"/>
    </location>
</feature>
<dbReference type="InterPro" id="IPR032675">
    <property type="entry name" value="LRR_dom_sf"/>
</dbReference>
<gene>
    <name evidence="8" type="ORF">chiPu_0005582</name>
</gene>
<dbReference type="PANTHER" id="PTHR24364:SF16">
    <property type="entry name" value="TROPHOBLAST GLYCOPROTEIN-LIKE"/>
    <property type="match status" value="1"/>
</dbReference>
<dbReference type="Pfam" id="PF13855">
    <property type="entry name" value="LRR_8"/>
    <property type="match status" value="2"/>
</dbReference>
<dbReference type="SMART" id="SM00013">
    <property type="entry name" value="LRRNT"/>
    <property type="match status" value="1"/>
</dbReference>
<dbReference type="Proteomes" id="UP000287033">
    <property type="component" value="Unassembled WGS sequence"/>
</dbReference>
<keyword evidence="4" id="KW-0812">Transmembrane</keyword>
<keyword evidence="2 5" id="KW-0732">Signal</keyword>
<dbReference type="PRINTS" id="PR00019">
    <property type="entry name" value="LEURICHRPT"/>
</dbReference>
<accession>A0A401S9Y1</accession>
<dbReference type="OMA" id="HISHCRM"/>
<dbReference type="InterPro" id="IPR052286">
    <property type="entry name" value="Wnt_signaling_inhibitor"/>
</dbReference>
<evidence type="ECO:0000256" key="1">
    <source>
        <dbReference type="ARBA" id="ARBA00022614"/>
    </source>
</evidence>
<feature type="domain" description="LRRCT" evidence="7">
    <location>
        <begin position="274"/>
        <end position="324"/>
    </location>
</feature>
<dbReference type="Gene3D" id="3.80.10.10">
    <property type="entry name" value="Ribonuclease Inhibitor"/>
    <property type="match status" value="1"/>
</dbReference>
<name>A0A401S9Y1_CHIPU</name>
<evidence type="ECO:0000256" key="3">
    <source>
        <dbReference type="ARBA" id="ARBA00022737"/>
    </source>
</evidence>
<keyword evidence="1" id="KW-0433">Leucine-rich repeat</keyword>
<evidence type="ECO:0000256" key="4">
    <source>
        <dbReference type="SAM" id="Phobius"/>
    </source>
</evidence>
<dbReference type="AlphaFoldDB" id="A0A401S9Y1"/>
<comment type="caution">
    <text evidence="8">The sequence shown here is derived from an EMBL/GenBank/DDBJ whole genome shotgun (WGS) entry which is preliminary data.</text>
</comment>
<evidence type="ECO:0000256" key="5">
    <source>
        <dbReference type="SAM" id="SignalP"/>
    </source>
</evidence>
<evidence type="ECO:0000256" key="2">
    <source>
        <dbReference type="ARBA" id="ARBA00022729"/>
    </source>
</evidence>
<dbReference type="InterPro" id="IPR001611">
    <property type="entry name" value="Leu-rich_rpt"/>
</dbReference>
<sequence length="401" mass="42488">MLVSGYQQGVSARPGSLSPLGTGLLLLLLLLLLLMSCPPPAAPCPLPCDCSTPPETVKCVNRELATVPSGIPGGVRSLVISGNRIARLPGPGPLGGSPLGQLVNLSLRANRIAAVGAGAFASLPRLQRLDLSENRLVSVSPAAFGSAPCPLRELNLSRALGEPSALEQVAALLASARLPELRSLQLSGNRLSSLPPGAFSGLGSLRHLGLADNSLSALGGDAPGAGGGGGSLLQLPPQLETLDLRRNALRALANGTVSELRRRHPDLRLRLAGNPLACDCRLEPLLAWLRHGRPGDAESLVCASPESLRERPVLQLRAAELHCPLQGDMESVLQTSYVFLGIVLALIGVIFMFVLYLNRKGIKKWLYNVRDACRDHMEGYHYRYEINSDPRLTNLSSNSEA</sequence>
<evidence type="ECO:0000313" key="9">
    <source>
        <dbReference type="Proteomes" id="UP000287033"/>
    </source>
</evidence>
<proteinExistence type="predicted"/>
<dbReference type="SMART" id="SM00082">
    <property type="entry name" value="LRRCT"/>
    <property type="match status" value="1"/>
</dbReference>
<protein>
    <recommendedName>
        <fullName evidence="10">LRRCT domain-containing protein</fullName>
    </recommendedName>
</protein>
<dbReference type="Pfam" id="PF01463">
    <property type="entry name" value="LRRCT"/>
    <property type="match status" value="1"/>
</dbReference>
<dbReference type="EMBL" id="BEZZ01000153">
    <property type="protein sequence ID" value="GCC27160.1"/>
    <property type="molecule type" value="Genomic_DNA"/>
</dbReference>
<keyword evidence="9" id="KW-1185">Reference proteome</keyword>
<dbReference type="SMART" id="SM00369">
    <property type="entry name" value="LRR_TYP"/>
    <property type="match status" value="5"/>
</dbReference>
<keyword evidence="4" id="KW-0472">Membrane</keyword>
<dbReference type="PROSITE" id="PS51450">
    <property type="entry name" value="LRR"/>
    <property type="match status" value="1"/>
</dbReference>
<dbReference type="SUPFAM" id="SSF52058">
    <property type="entry name" value="L domain-like"/>
    <property type="match status" value="1"/>
</dbReference>